<dbReference type="GO" id="GO:0005381">
    <property type="term" value="F:iron ion transmembrane transporter activity"/>
    <property type="evidence" value="ECO:0007669"/>
    <property type="project" value="TreeGrafter"/>
</dbReference>
<name>A0A7R8H3Q9_LEPSM</name>
<feature type="compositionally biased region" description="Polar residues" evidence="7">
    <location>
        <begin position="2174"/>
        <end position="2192"/>
    </location>
</feature>
<feature type="transmembrane region" description="Helical" evidence="8">
    <location>
        <begin position="1654"/>
        <end position="1671"/>
    </location>
</feature>
<feature type="compositionally biased region" description="Polar residues" evidence="7">
    <location>
        <begin position="2953"/>
        <end position="2962"/>
    </location>
</feature>
<dbReference type="SMART" id="SM00220">
    <property type="entry name" value="S_TKc"/>
    <property type="match status" value="1"/>
</dbReference>
<feature type="compositionally biased region" description="Low complexity" evidence="7">
    <location>
        <begin position="1150"/>
        <end position="1161"/>
    </location>
</feature>
<dbReference type="NCBIfam" id="NF037982">
    <property type="entry name" value="Nramp_1"/>
    <property type="match status" value="1"/>
</dbReference>
<dbReference type="InterPro" id="IPR001046">
    <property type="entry name" value="NRAMP_fam"/>
</dbReference>
<dbReference type="Pfam" id="PF12796">
    <property type="entry name" value="Ank_2"/>
    <property type="match status" value="1"/>
</dbReference>
<evidence type="ECO:0000256" key="6">
    <source>
        <dbReference type="ARBA" id="ARBA00023136"/>
    </source>
</evidence>
<dbReference type="SUPFAM" id="SSF48403">
    <property type="entry name" value="Ankyrin repeat"/>
    <property type="match status" value="1"/>
</dbReference>
<feature type="region of interest" description="Disordered" evidence="7">
    <location>
        <begin position="2053"/>
        <end position="2081"/>
    </location>
</feature>
<dbReference type="SUPFAM" id="SSF56112">
    <property type="entry name" value="Protein kinase-like (PK-like)"/>
    <property type="match status" value="1"/>
</dbReference>
<dbReference type="PROSITE" id="PS50011">
    <property type="entry name" value="PROTEIN_KINASE_DOM"/>
    <property type="match status" value="1"/>
</dbReference>
<dbReference type="GO" id="GO:0015086">
    <property type="term" value="F:cadmium ion transmembrane transporter activity"/>
    <property type="evidence" value="ECO:0007669"/>
    <property type="project" value="TreeGrafter"/>
</dbReference>
<dbReference type="InterPro" id="IPR002110">
    <property type="entry name" value="Ankyrin_rpt"/>
</dbReference>
<keyword evidence="4 8" id="KW-0812">Transmembrane</keyword>
<feature type="compositionally biased region" description="Acidic residues" evidence="7">
    <location>
        <begin position="2911"/>
        <end position="2926"/>
    </location>
</feature>
<dbReference type="Pfam" id="PF07714">
    <property type="entry name" value="PK_Tyr_Ser-Thr"/>
    <property type="match status" value="1"/>
</dbReference>
<feature type="compositionally biased region" description="Low complexity" evidence="7">
    <location>
        <begin position="1906"/>
        <end position="1915"/>
    </location>
</feature>
<dbReference type="Pfam" id="PF01566">
    <property type="entry name" value="Nramp"/>
    <property type="match status" value="1"/>
</dbReference>
<feature type="compositionally biased region" description="Polar residues" evidence="7">
    <location>
        <begin position="1814"/>
        <end position="1823"/>
    </location>
</feature>
<dbReference type="InterPro" id="IPR036770">
    <property type="entry name" value="Ankyrin_rpt-contain_sf"/>
</dbReference>
<dbReference type="GO" id="GO:0004672">
    <property type="term" value="F:protein kinase activity"/>
    <property type="evidence" value="ECO:0007669"/>
    <property type="project" value="InterPro"/>
</dbReference>
<evidence type="ECO:0000256" key="1">
    <source>
        <dbReference type="ARBA" id="ARBA00004141"/>
    </source>
</evidence>
<dbReference type="GO" id="GO:0005524">
    <property type="term" value="F:ATP binding"/>
    <property type="evidence" value="ECO:0007669"/>
    <property type="project" value="InterPro"/>
</dbReference>
<dbReference type="Gene3D" id="1.25.40.20">
    <property type="entry name" value="Ankyrin repeat-containing domain"/>
    <property type="match status" value="1"/>
</dbReference>
<feature type="transmembrane region" description="Helical" evidence="8">
    <location>
        <begin position="1438"/>
        <end position="1456"/>
    </location>
</feature>
<feature type="region of interest" description="Disordered" evidence="7">
    <location>
        <begin position="2822"/>
        <end position="2962"/>
    </location>
</feature>
<feature type="region of interest" description="Disordered" evidence="7">
    <location>
        <begin position="1147"/>
        <end position="1221"/>
    </location>
</feature>
<dbReference type="InterPro" id="IPR011009">
    <property type="entry name" value="Kinase-like_dom_sf"/>
</dbReference>
<reference evidence="9" key="1">
    <citation type="submission" date="2021-02" db="EMBL/GenBank/DDBJ databases">
        <authorList>
            <person name="Bekaert M."/>
        </authorList>
    </citation>
    <scope>NUCLEOTIDE SEQUENCE</scope>
    <source>
        <strain evidence="9">IoA-00</strain>
    </source>
</reference>
<evidence type="ECO:0000313" key="10">
    <source>
        <dbReference type="Proteomes" id="UP000675881"/>
    </source>
</evidence>
<feature type="region of interest" description="Disordered" evidence="7">
    <location>
        <begin position="2222"/>
        <end position="2250"/>
    </location>
</feature>
<comment type="similarity">
    <text evidence="2">Belongs to the NRAMP family.</text>
</comment>
<feature type="region of interest" description="Disordered" evidence="7">
    <location>
        <begin position="1814"/>
        <end position="1850"/>
    </location>
</feature>
<feature type="region of interest" description="Disordered" evidence="7">
    <location>
        <begin position="1906"/>
        <end position="1948"/>
    </location>
</feature>
<dbReference type="PROSITE" id="PS50297">
    <property type="entry name" value="ANK_REP_REGION"/>
    <property type="match status" value="2"/>
</dbReference>
<evidence type="ECO:0000256" key="7">
    <source>
        <dbReference type="SAM" id="MobiDB-lite"/>
    </source>
</evidence>
<feature type="region of interest" description="Disordered" evidence="7">
    <location>
        <begin position="1237"/>
        <end position="1272"/>
    </location>
</feature>
<evidence type="ECO:0000256" key="2">
    <source>
        <dbReference type="ARBA" id="ARBA00006670"/>
    </source>
</evidence>
<feature type="compositionally biased region" description="Acidic residues" evidence="7">
    <location>
        <begin position="1254"/>
        <end position="1269"/>
    </location>
</feature>
<feature type="transmembrane region" description="Helical" evidence="8">
    <location>
        <begin position="1409"/>
        <end position="1426"/>
    </location>
</feature>
<evidence type="ECO:0000256" key="4">
    <source>
        <dbReference type="ARBA" id="ARBA00022692"/>
    </source>
</evidence>
<dbReference type="PRINTS" id="PR00447">
    <property type="entry name" value="NATRESASSCMP"/>
</dbReference>
<dbReference type="PANTHER" id="PTHR11706">
    <property type="entry name" value="SOLUTE CARRIER PROTEIN FAMILY 11 MEMBER"/>
    <property type="match status" value="1"/>
</dbReference>
<feature type="compositionally biased region" description="Acidic residues" evidence="7">
    <location>
        <begin position="2832"/>
        <end position="2842"/>
    </location>
</feature>
<sequence>MQSNSLSSTFVSKYSGIYNQLSKNGLSTASLFSPIHKYPPKSDFIYVIKTSMSNLSLLGETSTSMSDLSNGRGPATLCKPNSKSALPVDALHFAVWYGRTTEVKKLIIEGAKLLKGFLKICNAYVGVELFERKDHKIWLRNSFTPTWLNDLGPSCSQDNKIIISDYDIVQLDPRVLDYASEILLPKKKKRTSRTVETTRSPLSKWIDPSNWANLETVPHLEKIPCCAGSIVIDNENFQTTSSFRYFVSHSPKLFFSNLPNNDSKISGSSICPEESGCECGNELFRKDVCNNIECQYNCGSGLKPKNHCCYNICGAIIHFSTYGSSQIKISTLDRIIRSIYFEKNGMVEYHISKVSKSEYEIVFINKNGSIAIAQSSAKRVESALKSNFQDTSKYYIWTNYSGLGSATASRVKKNIYGVYNKSNSSLKQDLGSYKDSATKQLNQLRERSRWGGGSGLLDSFTRFNNPDVELTVPGNEELEQSENASNLISISFKELTQKSGHEPSAPSSFENALYDSQINDVHASYEEKCEIKEGTLHEDKGIDNPAYIEVSLSEKDENNIRDRLGIVNPSYEFDSNVTRDKLGNTLCIDNSMNDEIKDPIGIENPTHTEVPSEKDDDKIRDRLGIENPTYSEAFEDDNDKIRDRLGIDNPVYSKTNNNDEENIRDRLGIDNPAYTETNHNIDGINDNSGLDDEGSIQGNILQSKQPDVNYSIEVDIQEEHKTLSSDEEIATETESLNIEVLNNHGQTPLFVAAYIQNYFSVKTLLQLGANPNGRSVAGYTPTHAACYSGSKKILNKILEAGGDLRLHDENHCTPIDWALWQSDGEKRLRIMELIETARRCTMKQSGKEALVEKNFSRNFGGRASLTTLFKKKLPVKGGKNGKQEVDMGELVKNIHAMGFGKIYFGNGLKAAAISTIPYIDASDLSPDRHYPTYSSELEALCKLTHPQILLLMGLGSLYYCLHEKDCMPKIKNAVDIILQIVDALIYLHSHGWLHCSLTSHAVHLVGPNVAKLSSFELAVEDKEETRRNRTFDLLSDKGWQSIYNWLCPDILRGEPPSKCGDLYSLCCLIWEISTGQVPWGNLDPDEILVEIKLKGHSLPLDKKYIPKHLMMVLEQGLKLRGDERDVDLHEIRDMLILTRKDAVKNEKKFNSNQSHQNTSSSVHRDSSTTDSGVWLGSGNQPMRSYSSSAIQRSPQSSHSSHSYNYCHHSAEEDDGNSQKNIDEFTGLRKTSSILKSIMEEQPTNPILKPSSDEGNTEEREEEEDEEEPPTFDTYLDNQRIIIPHDDQDEQSWKFSFQKLWSFTGPGFLMSIAYLDPGNIESDLQSGTVGGFKLLWILMWSTVLGLMMQRLAARLGVVTGLHLAEWCYKHYPFVPRIILWLMVEVAIIGSDMQEVIGTAIAIYILSNKYIPIWGGVIITVFDTFTFLAMDKYGLRKLEALFAFLIAIMAISFGYEYVVSGPDQIKVIEGIVIPWCSNCGKKELLQAVGIIGAVIMPHNLYLHSALVKSRQIDRTKKSAISEGNFYFFIESAIALFVSFFINVFVVSVFAEGLHGKTNIQIFTKEEFSSDCTYGFVALYIWAIGILAAGQSSTMTGTYAGQFAMEGFLNLRWKRWQRVLLTRTVAILPTFLVAYYQNILDLSGMNDLLNVLMSLQLPFALFPTIAMTSNLSIMTQDFINGTFTKISAVTLSFVVIGVNLYFVLEYTAGIFAWKKYEKTFGSFPAKGFSSSHQDVDCNYDYVKNRAKRHFLRNGSVSKNDYIRKTANKSDEDLRRRSLSSLYHATLVASDKYNGIDLLSSSEHSSSTSDLSPYYSGDSLSGDITSQPEKRRSVSPEIGILRSRSVPRTNSSTIPVSNSAAEFVAAHLQEANKRGYGRTFSNLSQKSRENLDENTDDHFRESKLGLSSFKSSNKFSNRSNDIKPASHAIQRNSPSPIKNVLSSSNQLPTKNNKKDLVSSMSKLNLHIPVPASKPQVSSLASSIIHKNKSSSAIRSPLGAFKEAYQSCAEKSTDLVTRKTKSLASLPKLTASKFDANTYELKPDDIDAIRIIEESGKSEAQSKLNEQKRTLGKADRNADQIGSSSGKSFVKRYTSINQIREKYKQKSEALSKSNTKEKDSQHKVLIHSSNYSKTKSAINLKEAITSKKDNERLGELINSGYPKKSKSVGSLRSVWNSKTIGNDDNNIQPKSAVSNNKSYRKGNGSAIARLTGKSHFKSYSQGIIHSKKESEVPKSESIIHSKKESKVPKSESFEDRPYTMESKILSSRNIAQKDIANYRSHDLNKIPNSFNTKGPNPNSIIYSNTRCSDRQSRFKGVYSSICDRKPSGDIVRSADRVSSPPRSQWSTKGVQNLIQNLESIQQQNSNHNLPKPEGKESILEYNNSTNNFEASNNNNDAIEDNNLICFDAPAKSDNPDTNNIYTTQCDNFGSGNNEIPDCYNNFSGNVDTQTTPYNDNSPSKQDINNDSYSQPNYQDNYVNLNSENDLQYNYKNHGDDIQQQQINNDLNTIDAHTPMNDQYNNQDVHGSLVIGSNNPQEEQFDNVNSGNSQDLHWDIDGNDQSNNNVDGSSMNVWTTVKENNSVGLCSNDLENNCNVPYNNNSICPYNAENPSANTFQDVNLTQQEIDNHTNEYNNNNQFLNEKSSDANRVPSSQNILSVHQLNCSIDPCSCTPRQSPILKSAGLSPSHNMKNNLQPFALRTSTPNEYNSHKLHKTMQDAYTSALAEAIEEEEITRDVENSSLNNSECWNTADSDMILFQQQHSGVRSSAMVRHMEKKLKKKSSQKQILKDVESKRETNNVTFNSEVLEISNSVSTQTLDADMSSRRTSAASSFVSQPDTEDLYCDDELNPSLENDPNMQLTISRALESEDTTDFPQTPIFNDFDSILSMDTPSTGPTSLRSEYSEDKDTYNTASSSSDEEDNSVSGDIEVEIASENTRDDENVNYQNGSSIEDSEEHFTTTSSHFRTD</sequence>
<evidence type="ECO:0000313" key="9">
    <source>
        <dbReference type="EMBL" id="CAF2835657.1"/>
    </source>
</evidence>
<feature type="transmembrane region" description="Helical" evidence="8">
    <location>
        <begin position="1521"/>
        <end position="1548"/>
    </location>
</feature>
<dbReference type="NCBIfam" id="TIGR01197">
    <property type="entry name" value="nramp"/>
    <property type="match status" value="1"/>
</dbReference>
<protein>
    <submittedName>
        <fullName evidence="9">SLC11A2</fullName>
    </submittedName>
</protein>
<feature type="compositionally biased region" description="Basic and acidic residues" evidence="7">
    <location>
        <begin position="2060"/>
        <end position="2073"/>
    </location>
</feature>
<proteinExistence type="inferred from homology"/>
<feature type="transmembrane region" description="Helical" evidence="8">
    <location>
        <begin position="1617"/>
        <end position="1634"/>
    </location>
</feature>
<dbReference type="EMBL" id="HG994593">
    <property type="protein sequence ID" value="CAF2835657.1"/>
    <property type="molecule type" value="Genomic_DNA"/>
</dbReference>
<dbReference type="PROSITE" id="PS50088">
    <property type="entry name" value="ANK_REPEAT"/>
    <property type="match status" value="2"/>
</dbReference>
<dbReference type="GO" id="GO:0005384">
    <property type="term" value="F:manganese ion transmembrane transporter activity"/>
    <property type="evidence" value="ECO:0007669"/>
    <property type="project" value="TreeGrafter"/>
</dbReference>
<dbReference type="Proteomes" id="UP000675881">
    <property type="component" value="Chromosome 14"/>
</dbReference>
<feature type="transmembrane region" description="Helical" evidence="8">
    <location>
        <begin position="1683"/>
        <end position="1701"/>
    </location>
</feature>
<keyword evidence="6 8" id="KW-0472">Membrane</keyword>
<feature type="compositionally biased region" description="Polar residues" evidence="7">
    <location>
        <begin position="2845"/>
        <end position="2856"/>
    </location>
</feature>
<feature type="compositionally biased region" description="Polar residues" evidence="7">
    <location>
        <begin position="2822"/>
        <end position="2831"/>
    </location>
</feature>
<evidence type="ECO:0000256" key="5">
    <source>
        <dbReference type="ARBA" id="ARBA00022989"/>
    </source>
</evidence>
<accession>A0A7R8H3Q9</accession>
<feature type="compositionally biased region" description="Polar residues" evidence="7">
    <location>
        <begin position="1925"/>
        <end position="1946"/>
    </location>
</feature>
<feature type="compositionally biased region" description="Low complexity" evidence="7">
    <location>
        <begin position="1184"/>
        <end position="1207"/>
    </location>
</feature>
<dbReference type="SMART" id="SM00248">
    <property type="entry name" value="ANK"/>
    <property type="match status" value="2"/>
</dbReference>
<feature type="transmembrane region" description="Helical" evidence="8">
    <location>
        <begin position="1482"/>
        <end position="1500"/>
    </location>
</feature>
<keyword evidence="3" id="KW-0813">Transport</keyword>
<feature type="transmembrane region" description="Helical" evidence="8">
    <location>
        <begin position="1576"/>
        <end position="1597"/>
    </location>
</feature>
<comment type="subcellular location">
    <subcellularLocation>
        <location evidence="1">Membrane</location>
        <topology evidence="1">Multi-pass membrane protein</topology>
    </subcellularLocation>
</comment>
<dbReference type="InterPro" id="IPR000719">
    <property type="entry name" value="Prot_kinase_dom"/>
</dbReference>
<feature type="region of interest" description="Disordered" evidence="7">
    <location>
        <begin position="2097"/>
        <end position="2117"/>
    </location>
</feature>
<feature type="region of interest" description="Disordered" evidence="7">
    <location>
        <begin position="2439"/>
        <end position="2469"/>
    </location>
</feature>
<dbReference type="GO" id="GO:0005886">
    <property type="term" value="C:plasma membrane"/>
    <property type="evidence" value="ECO:0007669"/>
    <property type="project" value="TreeGrafter"/>
</dbReference>
<dbReference type="GO" id="GO:0010008">
    <property type="term" value="C:endosome membrane"/>
    <property type="evidence" value="ECO:0007669"/>
    <property type="project" value="TreeGrafter"/>
</dbReference>
<dbReference type="InterPro" id="IPR001245">
    <property type="entry name" value="Ser-Thr/Tyr_kinase_cat_dom"/>
</dbReference>
<dbReference type="Gene3D" id="1.10.510.10">
    <property type="entry name" value="Transferase(Phosphotransferase) domain 1"/>
    <property type="match status" value="1"/>
</dbReference>
<keyword evidence="10" id="KW-1185">Reference proteome</keyword>
<dbReference type="PANTHER" id="PTHR11706:SF33">
    <property type="entry name" value="NATURAL RESISTANCE-ASSOCIATED MACROPHAGE PROTEIN 2"/>
    <property type="match status" value="1"/>
</dbReference>
<gene>
    <name evidence="9" type="ORF">LSAA_4983</name>
</gene>
<keyword evidence="5 8" id="KW-1133">Transmembrane helix</keyword>
<dbReference type="OrthoDB" id="10067964at2759"/>
<feature type="region of interest" description="Disordered" evidence="7">
    <location>
        <begin position="2174"/>
        <end position="2195"/>
    </location>
</feature>
<evidence type="ECO:0000256" key="3">
    <source>
        <dbReference type="ARBA" id="ARBA00022448"/>
    </source>
</evidence>
<evidence type="ECO:0000256" key="8">
    <source>
        <dbReference type="SAM" id="Phobius"/>
    </source>
</evidence>
<organism evidence="9 10">
    <name type="scientific">Lepeophtheirus salmonis</name>
    <name type="common">Salmon louse</name>
    <name type="synonym">Caligus salmonis</name>
    <dbReference type="NCBI Taxonomy" id="72036"/>
    <lineage>
        <taxon>Eukaryota</taxon>
        <taxon>Metazoa</taxon>
        <taxon>Ecdysozoa</taxon>
        <taxon>Arthropoda</taxon>
        <taxon>Crustacea</taxon>
        <taxon>Multicrustacea</taxon>
        <taxon>Hexanauplia</taxon>
        <taxon>Copepoda</taxon>
        <taxon>Siphonostomatoida</taxon>
        <taxon>Caligidae</taxon>
        <taxon>Lepeophtheirus</taxon>
    </lineage>
</organism>
<feature type="compositionally biased region" description="Polar residues" evidence="7">
    <location>
        <begin position="2882"/>
        <end position="2895"/>
    </location>
</feature>
<dbReference type="HAMAP" id="MF_00221">
    <property type="entry name" value="NRAMP"/>
    <property type="match status" value="1"/>
</dbReference>